<dbReference type="EMBL" id="UINC01064031">
    <property type="protein sequence ID" value="SVB92289.1"/>
    <property type="molecule type" value="Genomic_DNA"/>
</dbReference>
<proteinExistence type="predicted"/>
<organism evidence="1">
    <name type="scientific">marine metagenome</name>
    <dbReference type="NCBI Taxonomy" id="408172"/>
    <lineage>
        <taxon>unclassified sequences</taxon>
        <taxon>metagenomes</taxon>
        <taxon>ecological metagenomes</taxon>
    </lineage>
</organism>
<reference evidence="1" key="1">
    <citation type="submission" date="2018-05" db="EMBL/GenBank/DDBJ databases">
        <authorList>
            <person name="Lanie J.A."/>
            <person name="Ng W.-L."/>
            <person name="Kazmierczak K.M."/>
            <person name="Andrzejewski T.M."/>
            <person name="Davidsen T.M."/>
            <person name="Wayne K.J."/>
            <person name="Tettelin H."/>
            <person name="Glass J.I."/>
            <person name="Rusch D."/>
            <person name="Podicherti R."/>
            <person name="Tsui H.-C.T."/>
            <person name="Winkler M.E."/>
        </authorList>
    </citation>
    <scope>NUCLEOTIDE SEQUENCE</scope>
</reference>
<feature type="non-terminal residue" evidence="1">
    <location>
        <position position="1"/>
    </location>
</feature>
<name>A0A382HYX9_9ZZZZ</name>
<gene>
    <name evidence="1" type="ORF">METZ01_LOCUS245143</name>
</gene>
<protein>
    <submittedName>
        <fullName evidence="1">Uncharacterized protein</fullName>
    </submittedName>
</protein>
<accession>A0A382HYX9</accession>
<sequence>YSGAVLSYLCKEFDPVSNDETLLLSSQLKDTSGTDLWSAVLEGMDFKSFENLDYHDFVKIAIPDSMERAILVIDSLDEFAKYGLDEFWKVTKELMLHKIYPVWTCRTDKYDASNLPELVHKRKLGLVKVPVVDAVITQETSTAARWARICFSTTPLLLTFRTNFNISKGPRKSLENALLKKLYVIHKALEKNEGLGSLDCTKDLSLDEWEKLNSEEEIPVLTDVLCEMMLDYLIQRLSISSPSDFEDRLEKFLHKAAEIMGERFNLSRDLDEKTPSEVERHFAENHPKDHEGNEYMGGVIRYLKRVGLLSQRGDADLRFSHRAFAEYVLWKYSDDEQRSQLTSSFLFEWRTYLVSPYWGKNTTMEPRLAKRFLQRTGIFLSAVPPLSKIGPKRPLPLNTGEPWRTSHDLWQKTGAKLGLSFSDDETTPGQEKDVSKEQVIAIGRDLGEFKPIQLQG</sequence>
<evidence type="ECO:0000313" key="1">
    <source>
        <dbReference type="EMBL" id="SVB92289.1"/>
    </source>
</evidence>
<dbReference type="AlphaFoldDB" id="A0A382HYX9"/>
<feature type="non-terminal residue" evidence="1">
    <location>
        <position position="456"/>
    </location>
</feature>